<dbReference type="AlphaFoldDB" id="A0AAE1ARP9"/>
<comment type="caution">
    <text evidence="1">The sequence shown here is derived from an EMBL/GenBank/DDBJ whole genome shotgun (WGS) entry which is preliminary data.</text>
</comment>
<gene>
    <name evidence="1" type="ORF">RRG08_028220</name>
</gene>
<reference evidence="1" key="1">
    <citation type="journal article" date="2023" name="G3 (Bethesda)">
        <title>A reference genome for the long-term kleptoplast-retaining sea slug Elysia crispata morphotype clarki.</title>
        <authorList>
            <person name="Eastman K.E."/>
            <person name="Pendleton A.L."/>
            <person name="Shaikh M.A."/>
            <person name="Suttiyut T."/>
            <person name="Ogas R."/>
            <person name="Tomko P."/>
            <person name="Gavelis G."/>
            <person name="Widhalm J.R."/>
            <person name="Wisecaver J.H."/>
        </authorList>
    </citation>
    <scope>NUCLEOTIDE SEQUENCE</scope>
    <source>
        <strain evidence="1">ECLA1</strain>
    </source>
</reference>
<evidence type="ECO:0000313" key="1">
    <source>
        <dbReference type="EMBL" id="KAK3792830.1"/>
    </source>
</evidence>
<sequence>MQFVPSTLQKTIFAVIKMRFKVLIGAIDKCLCTHSCFNMHALTVEASVAVAGDSTNLDEFGEHTFVVTGPIDPNEAFVVLNFLRQDELELVCQLSDHASSSCRLTFQQETMSICKNAVFMGLWQLMAAANVLGAPISSVYPNLGPALYKKAMGKRLAPRASEMRLSKEYTVMWSSTRSPDDMNTTYWVANHVSPMLPLYQPAQDYCD</sequence>
<accession>A0AAE1ARP9</accession>
<dbReference type="Proteomes" id="UP001283361">
    <property type="component" value="Unassembled WGS sequence"/>
</dbReference>
<keyword evidence="2" id="KW-1185">Reference proteome</keyword>
<protein>
    <submittedName>
        <fullName evidence="1">Uncharacterized protein</fullName>
    </submittedName>
</protein>
<proteinExistence type="predicted"/>
<organism evidence="1 2">
    <name type="scientific">Elysia crispata</name>
    <name type="common">lettuce slug</name>
    <dbReference type="NCBI Taxonomy" id="231223"/>
    <lineage>
        <taxon>Eukaryota</taxon>
        <taxon>Metazoa</taxon>
        <taxon>Spiralia</taxon>
        <taxon>Lophotrochozoa</taxon>
        <taxon>Mollusca</taxon>
        <taxon>Gastropoda</taxon>
        <taxon>Heterobranchia</taxon>
        <taxon>Euthyneura</taxon>
        <taxon>Panpulmonata</taxon>
        <taxon>Sacoglossa</taxon>
        <taxon>Placobranchoidea</taxon>
        <taxon>Plakobranchidae</taxon>
        <taxon>Elysia</taxon>
    </lineage>
</organism>
<evidence type="ECO:0000313" key="2">
    <source>
        <dbReference type="Proteomes" id="UP001283361"/>
    </source>
</evidence>
<name>A0AAE1ARP9_9GAST</name>
<dbReference type="EMBL" id="JAWDGP010001321">
    <property type="protein sequence ID" value="KAK3792830.1"/>
    <property type="molecule type" value="Genomic_DNA"/>
</dbReference>